<reference evidence="1 2" key="1">
    <citation type="journal article" date="2011" name="J. Microbiol.">
        <title>Gramella jeungdoensis sp. nov., isolated from a solar saltern in Korea.</title>
        <authorList>
            <person name="Joung Y."/>
            <person name="Kim H."/>
            <person name="Jang T."/>
            <person name="Ahn T.S."/>
            <person name="Joh K."/>
        </authorList>
    </citation>
    <scope>NUCLEOTIDE SEQUENCE [LARGE SCALE GENOMIC DNA]</scope>
    <source>
        <strain evidence="1 2">KCTC 23123</strain>
    </source>
</reference>
<keyword evidence="2" id="KW-1185">Reference proteome</keyword>
<proteinExistence type="predicted"/>
<dbReference type="EMBL" id="SNQI01000001">
    <property type="protein sequence ID" value="TEW76764.1"/>
    <property type="molecule type" value="Genomic_DNA"/>
</dbReference>
<comment type="caution">
    <text evidence="1">The sequence shown here is derived from an EMBL/GenBank/DDBJ whole genome shotgun (WGS) entry which is preliminary data.</text>
</comment>
<dbReference type="RefSeq" id="WP_134246774.1">
    <property type="nucleotide sequence ID" value="NZ_SNQI01000001.1"/>
</dbReference>
<name>A0A4Y8AXL2_9FLAO</name>
<dbReference type="OrthoDB" id="978748at2"/>
<sequence>MKTASVKELKTELKDCSNSELVELVLRLSKFKKENKELLTYLLYMASDEDAYISGIKIEVEQLFKEINTSSYYFMRKSIRKILRIVKTYIRYSKKKETEVELLLYFCKQLKGLRPLIVRNTTLKNLFERQVLSIEKMVSTLHEDLQYDFAVELQKLKN</sequence>
<evidence type="ECO:0000313" key="1">
    <source>
        <dbReference type="EMBL" id="TEW76764.1"/>
    </source>
</evidence>
<accession>A0A4Y8AXL2</accession>
<dbReference type="AlphaFoldDB" id="A0A4Y8AXL2"/>
<protein>
    <submittedName>
        <fullName evidence="1">Uncharacterized protein</fullName>
    </submittedName>
</protein>
<evidence type="ECO:0000313" key="2">
    <source>
        <dbReference type="Proteomes" id="UP000298517"/>
    </source>
</evidence>
<dbReference type="Proteomes" id="UP000298517">
    <property type="component" value="Unassembled WGS sequence"/>
</dbReference>
<organism evidence="1 2">
    <name type="scientific">Gramella jeungdoensis</name>
    <dbReference type="NCBI Taxonomy" id="708091"/>
    <lineage>
        <taxon>Bacteria</taxon>
        <taxon>Pseudomonadati</taxon>
        <taxon>Bacteroidota</taxon>
        <taxon>Flavobacteriia</taxon>
        <taxon>Flavobacteriales</taxon>
        <taxon>Flavobacteriaceae</taxon>
        <taxon>Christiangramia</taxon>
    </lineage>
</organism>
<gene>
    <name evidence="1" type="ORF">E2488_02640</name>
</gene>